<feature type="region of interest" description="Disordered" evidence="1">
    <location>
        <begin position="424"/>
        <end position="449"/>
    </location>
</feature>
<feature type="region of interest" description="Disordered" evidence="1">
    <location>
        <begin position="665"/>
        <end position="797"/>
    </location>
</feature>
<accession>A0AAD6TMV4</accession>
<evidence type="ECO:0000313" key="2">
    <source>
        <dbReference type="EMBL" id="KAJ7064415.1"/>
    </source>
</evidence>
<feature type="compositionally biased region" description="Basic and acidic residues" evidence="1">
    <location>
        <begin position="884"/>
        <end position="900"/>
    </location>
</feature>
<feature type="region of interest" description="Disordered" evidence="1">
    <location>
        <begin position="548"/>
        <end position="568"/>
    </location>
</feature>
<feature type="region of interest" description="Disordered" evidence="1">
    <location>
        <begin position="126"/>
        <end position="145"/>
    </location>
</feature>
<feature type="compositionally biased region" description="Polar residues" evidence="1">
    <location>
        <begin position="706"/>
        <end position="716"/>
    </location>
</feature>
<evidence type="ECO:0000256" key="1">
    <source>
        <dbReference type="SAM" id="MobiDB-lite"/>
    </source>
</evidence>
<feature type="compositionally biased region" description="Low complexity" evidence="1">
    <location>
        <begin position="379"/>
        <end position="398"/>
    </location>
</feature>
<dbReference type="Proteomes" id="UP001222325">
    <property type="component" value="Unassembled WGS sequence"/>
</dbReference>
<feature type="compositionally biased region" description="Basic and acidic residues" evidence="1">
    <location>
        <begin position="195"/>
        <end position="206"/>
    </location>
</feature>
<feature type="compositionally biased region" description="Polar residues" evidence="1">
    <location>
        <begin position="669"/>
        <end position="680"/>
    </location>
</feature>
<feature type="region of interest" description="Disordered" evidence="1">
    <location>
        <begin position="191"/>
        <end position="293"/>
    </location>
</feature>
<comment type="caution">
    <text evidence="2">The sequence shown here is derived from an EMBL/GenBank/DDBJ whole genome shotgun (WGS) entry which is preliminary data.</text>
</comment>
<feature type="compositionally biased region" description="Polar residues" evidence="1">
    <location>
        <begin position="866"/>
        <end position="878"/>
    </location>
</feature>
<dbReference type="EMBL" id="JARJCN010000189">
    <property type="protein sequence ID" value="KAJ7064415.1"/>
    <property type="molecule type" value="Genomic_DNA"/>
</dbReference>
<evidence type="ECO:0000313" key="3">
    <source>
        <dbReference type="Proteomes" id="UP001222325"/>
    </source>
</evidence>
<feature type="compositionally biased region" description="Polar residues" evidence="1">
    <location>
        <begin position="323"/>
        <end position="334"/>
    </location>
</feature>
<feature type="region of interest" description="Disordered" evidence="1">
    <location>
        <begin position="323"/>
        <end position="343"/>
    </location>
</feature>
<dbReference type="AlphaFoldDB" id="A0AAD6TMV4"/>
<feature type="region of interest" description="Disordered" evidence="1">
    <location>
        <begin position="859"/>
        <end position="900"/>
    </location>
</feature>
<gene>
    <name evidence="2" type="ORF">B0H15DRAFT_1028123</name>
</gene>
<sequence length="900" mass="97085">MAVVSSSTLSSPGARLGAELHGTLRRTPQTLPPPLSLDARSTPLRVLATPRVDPSARARAFHGRGESASGKRYALNLHARLPLLVRRVIPNSAHQWPTADLYPPTRVTRHGACVIHSRGVHIRCSRGPISPPLPTPHLRTPLPTVGSHAELRPARRYIARRPHPCVASPPGTSSHALIPYSAFVASHRISNSNRDAPHAPRAESRRRNARSRTPWLPPPFLPTRALPLDALGCCPPPRALQTQGDPSPATAPARRLQSRRVDERLPHPPTADCLPSPTFELPPGDAPRTSSTDLSTQFKFSFLPYAAHATDAPLARPSDLAETSTLLRTPRQSDTTTGATPRRTRALDAGCSCDRAHNPPPIRVLAMPPSRCVPPSTYPPRAQAPTPRAAPALTSPNPRSRRAAAAFRSLSPMCGARISLLSSRARHHASTATASRPPSPCAQPSARPHRLEVSPAPVYYLPQNIEPRRSARPRPPPTPALRLRRAAPIPPTERVTRRLPQRRLLANITVRDFARRSFATSHLSPWPPLGCTKLSRIVQRADLRLAGDTGDASDVNRAHDADGSGSSAGACGGATLEIPSAVTSALCARGYPVRSVWGRSGGTHEVPVSASPSRLEAPARGEGLRTLGVCCRELQLQQQYAHARGVAGWTGRGISSTKERATRIALGPQASTAPGTAQRSVQHRSADQDTKHRASASASAVERMTPSPSDKQQATSADLPVDIRAPDPRHRTGRGRGVDGRRREMRSVQHWRHRGQGTGDIAGSAASREPPVASHRRRARLAPKRRRRYTREPAESPSWRPEIARGAWSVDLLWSLDGPRSGCAHETRATSDVARCPLSSIDVPRPRATRVDLPYTGAGSRAASGFQETPAIQTSTDGTPRARISSDPKLKVECPARRGI</sequence>
<keyword evidence="3" id="KW-1185">Reference proteome</keyword>
<organism evidence="2 3">
    <name type="scientific">Mycena belliarum</name>
    <dbReference type="NCBI Taxonomy" id="1033014"/>
    <lineage>
        <taxon>Eukaryota</taxon>
        <taxon>Fungi</taxon>
        <taxon>Dikarya</taxon>
        <taxon>Basidiomycota</taxon>
        <taxon>Agaricomycotina</taxon>
        <taxon>Agaricomycetes</taxon>
        <taxon>Agaricomycetidae</taxon>
        <taxon>Agaricales</taxon>
        <taxon>Marasmiineae</taxon>
        <taxon>Mycenaceae</taxon>
        <taxon>Mycena</taxon>
    </lineage>
</organism>
<feature type="region of interest" description="Disordered" evidence="1">
    <location>
        <begin position="373"/>
        <end position="398"/>
    </location>
</feature>
<feature type="compositionally biased region" description="Basic and acidic residues" evidence="1">
    <location>
        <begin position="724"/>
        <end position="747"/>
    </location>
</feature>
<proteinExistence type="predicted"/>
<protein>
    <submittedName>
        <fullName evidence="2">Uncharacterized protein</fullName>
    </submittedName>
</protein>
<name>A0AAD6TMV4_9AGAR</name>
<feature type="compositionally biased region" description="Basic residues" evidence="1">
    <location>
        <begin position="774"/>
        <end position="789"/>
    </location>
</feature>
<reference evidence="2" key="1">
    <citation type="submission" date="2023-03" db="EMBL/GenBank/DDBJ databases">
        <title>Massive genome expansion in bonnet fungi (Mycena s.s.) driven by repeated elements and novel gene families across ecological guilds.</title>
        <authorList>
            <consortium name="Lawrence Berkeley National Laboratory"/>
            <person name="Harder C.B."/>
            <person name="Miyauchi S."/>
            <person name="Viragh M."/>
            <person name="Kuo A."/>
            <person name="Thoen E."/>
            <person name="Andreopoulos B."/>
            <person name="Lu D."/>
            <person name="Skrede I."/>
            <person name="Drula E."/>
            <person name="Henrissat B."/>
            <person name="Morin E."/>
            <person name="Kohler A."/>
            <person name="Barry K."/>
            <person name="LaButti K."/>
            <person name="Morin E."/>
            <person name="Salamov A."/>
            <person name="Lipzen A."/>
            <person name="Mereny Z."/>
            <person name="Hegedus B."/>
            <person name="Baldrian P."/>
            <person name="Stursova M."/>
            <person name="Weitz H."/>
            <person name="Taylor A."/>
            <person name="Grigoriev I.V."/>
            <person name="Nagy L.G."/>
            <person name="Martin F."/>
            <person name="Kauserud H."/>
        </authorList>
    </citation>
    <scope>NUCLEOTIDE SEQUENCE</scope>
    <source>
        <strain evidence="2">CBHHK173m</strain>
    </source>
</reference>
<feature type="region of interest" description="Disordered" evidence="1">
    <location>
        <begin position="463"/>
        <end position="483"/>
    </location>
</feature>